<feature type="transmembrane region" description="Helical" evidence="2">
    <location>
        <begin position="108"/>
        <end position="125"/>
    </location>
</feature>
<keyword evidence="2" id="KW-1133">Transmembrane helix</keyword>
<dbReference type="CDD" id="cd00093">
    <property type="entry name" value="HTH_XRE"/>
    <property type="match status" value="1"/>
</dbReference>
<dbReference type="PROSITE" id="PS50943">
    <property type="entry name" value="HTH_CROC1"/>
    <property type="match status" value="1"/>
</dbReference>
<comment type="caution">
    <text evidence="4">The sequence shown here is derived from an EMBL/GenBank/DDBJ whole genome shotgun (WGS) entry which is preliminary data.</text>
</comment>
<dbReference type="Pfam" id="PF01381">
    <property type="entry name" value="HTH_3"/>
    <property type="match status" value="1"/>
</dbReference>
<feature type="domain" description="HTH cro/C1-type" evidence="3">
    <location>
        <begin position="9"/>
        <end position="63"/>
    </location>
</feature>
<proteinExistence type="predicted"/>
<keyword evidence="1" id="KW-0238">DNA-binding</keyword>
<dbReference type="SUPFAM" id="SSF47413">
    <property type="entry name" value="lambda repressor-like DNA-binding domains"/>
    <property type="match status" value="1"/>
</dbReference>
<keyword evidence="2" id="KW-0472">Membrane</keyword>
<accession>A0A1I6BHL0</accession>
<keyword evidence="5" id="KW-1185">Reference proteome</keyword>
<dbReference type="Gene3D" id="1.10.260.40">
    <property type="entry name" value="lambda repressor-like DNA-binding domains"/>
    <property type="match status" value="1"/>
</dbReference>
<evidence type="ECO:0000256" key="2">
    <source>
        <dbReference type="SAM" id="Phobius"/>
    </source>
</evidence>
<dbReference type="InterPro" id="IPR010982">
    <property type="entry name" value="Lambda_DNA-bd_dom_sf"/>
</dbReference>
<dbReference type="PANTHER" id="PTHR46558">
    <property type="entry name" value="TRACRIPTIONAL REGULATORY PROTEIN-RELATED-RELATED"/>
    <property type="match status" value="1"/>
</dbReference>
<dbReference type="EMBL" id="FOXX01000010">
    <property type="protein sequence ID" value="SFQ80381.1"/>
    <property type="molecule type" value="Genomic_DNA"/>
</dbReference>
<sequence length="145" mass="17006">MGLNLGEQLKNLRESKNMSREDLAKKMNVSRETVYKWENSECYPNSQNLLRLSEIYETTVVKLIKANFLTSQIEETVDKREENIFNILFYIGMAIIFFGFLLDLLFGLSIFFVILNILGTLIVCFPKKLKKHIFHIIIVFKKSFN</sequence>
<feature type="transmembrane region" description="Helical" evidence="2">
    <location>
        <begin position="84"/>
        <end position="102"/>
    </location>
</feature>
<name>A0A1I6BHL0_9BACI</name>
<dbReference type="PANTHER" id="PTHR46558:SF13">
    <property type="entry name" value="HTH-TYPE TRANSCRIPTIONAL REGULATOR IMMR"/>
    <property type="match status" value="1"/>
</dbReference>
<organism evidence="4 5">
    <name type="scientific">Priestia endophytica DSM 13796</name>
    <dbReference type="NCBI Taxonomy" id="1121089"/>
    <lineage>
        <taxon>Bacteria</taxon>
        <taxon>Bacillati</taxon>
        <taxon>Bacillota</taxon>
        <taxon>Bacilli</taxon>
        <taxon>Bacillales</taxon>
        <taxon>Bacillaceae</taxon>
        <taxon>Priestia</taxon>
    </lineage>
</organism>
<dbReference type="InterPro" id="IPR001387">
    <property type="entry name" value="Cro/C1-type_HTH"/>
</dbReference>
<evidence type="ECO:0000313" key="4">
    <source>
        <dbReference type="EMBL" id="SFQ80381.1"/>
    </source>
</evidence>
<gene>
    <name evidence="4" type="ORF">SAMN02745910_03599</name>
</gene>
<dbReference type="Proteomes" id="UP000182762">
    <property type="component" value="Unassembled WGS sequence"/>
</dbReference>
<keyword evidence="2" id="KW-0812">Transmembrane</keyword>
<protein>
    <submittedName>
        <fullName evidence="4">Helix-turn-helix domain-containing protein</fullName>
    </submittedName>
</protein>
<evidence type="ECO:0000313" key="5">
    <source>
        <dbReference type="Proteomes" id="UP000182762"/>
    </source>
</evidence>
<evidence type="ECO:0000256" key="1">
    <source>
        <dbReference type="ARBA" id="ARBA00023125"/>
    </source>
</evidence>
<evidence type="ECO:0000259" key="3">
    <source>
        <dbReference type="PROSITE" id="PS50943"/>
    </source>
</evidence>
<dbReference type="SMART" id="SM00530">
    <property type="entry name" value="HTH_XRE"/>
    <property type="match status" value="1"/>
</dbReference>
<reference evidence="4 5" key="1">
    <citation type="submission" date="2016-10" db="EMBL/GenBank/DDBJ databases">
        <authorList>
            <person name="Varghese N."/>
            <person name="Submissions S."/>
        </authorList>
    </citation>
    <scope>NUCLEOTIDE SEQUENCE [LARGE SCALE GENOMIC DNA]</scope>
    <source>
        <strain evidence="4 5">DSM 13796</strain>
    </source>
</reference>